<evidence type="ECO:0000313" key="1">
    <source>
        <dbReference type="EMBL" id="KAG6518368.1"/>
    </source>
</evidence>
<comment type="caution">
    <text evidence="1">The sequence shown here is derived from an EMBL/GenBank/DDBJ whole genome shotgun (WGS) entry which is preliminary data.</text>
</comment>
<organism evidence="1 2">
    <name type="scientific">Zingiber officinale</name>
    <name type="common">Ginger</name>
    <name type="synonym">Amomum zingiber</name>
    <dbReference type="NCBI Taxonomy" id="94328"/>
    <lineage>
        <taxon>Eukaryota</taxon>
        <taxon>Viridiplantae</taxon>
        <taxon>Streptophyta</taxon>
        <taxon>Embryophyta</taxon>
        <taxon>Tracheophyta</taxon>
        <taxon>Spermatophyta</taxon>
        <taxon>Magnoliopsida</taxon>
        <taxon>Liliopsida</taxon>
        <taxon>Zingiberales</taxon>
        <taxon>Zingiberaceae</taxon>
        <taxon>Zingiber</taxon>
    </lineage>
</organism>
<accession>A0A8J5H1Y6</accession>
<evidence type="ECO:0000313" key="2">
    <source>
        <dbReference type="Proteomes" id="UP000734854"/>
    </source>
</evidence>
<dbReference type="EMBL" id="JACMSC010000006">
    <property type="protein sequence ID" value="KAG6518368.1"/>
    <property type="molecule type" value="Genomic_DNA"/>
</dbReference>
<gene>
    <name evidence="1" type="ORF">ZIOFF_021843</name>
</gene>
<name>A0A8J5H1Y6_ZINOF</name>
<sequence>MCRITKLYTHSTTHADDVLNPGNELPGSMGGAPVILEVEELLAKLEMTFADIAEVFTRCDAKGECTNVTMNKVMEEMRR</sequence>
<dbReference type="AlphaFoldDB" id="A0A8J5H1Y6"/>
<keyword evidence="2" id="KW-1185">Reference proteome</keyword>
<proteinExistence type="predicted"/>
<dbReference type="Proteomes" id="UP000734854">
    <property type="component" value="Unassembled WGS sequence"/>
</dbReference>
<protein>
    <submittedName>
        <fullName evidence="1">Uncharacterized protein</fullName>
    </submittedName>
</protein>
<reference evidence="1 2" key="1">
    <citation type="submission" date="2020-08" db="EMBL/GenBank/DDBJ databases">
        <title>Plant Genome Project.</title>
        <authorList>
            <person name="Zhang R.-G."/>
        </authorList>
    </citation>
    <scope>NUCLEOTIDE SEQUENCE [LARGE SCALE GENOMIC DNA]</scope>
    <source>
        <tissue evidence="1">Rhizome</tissue>
    </source>
</reference>